<organism evidence="10 11">
    <name type="scientific">Ceratopteris richardii</name>
    <name type="common">Triangle waterfern</name>
    <dbReference type="NCBI Taxonomy" id="49495"/>
    <lineage>
        <taxon>Eukaryota</taxon>
        <taxon>Viridiplantae</taxon>
        <taxon>Streptophyta</taxon>
        <taxon>Embryophyta</taxon>
        <taxon>Tracheophyta</taxon>
        <taxon>Polypodiopsida</taxon>
        <taxon>Polypodiidae</taxon>
        <taxon>Polypodiales</taxon>
        <taxon>Pteridineae</taxon>
        <taxon>Pteridaceae</taxon>
        <taxon>Parkerioideae</taxon>
        <taxon>Ceratopteris</taxon>
    </lineage>
</organism>
<evidence type="ECO:0000313" key="11">
    <source>
        <dbReference type="Proteomes" id="UP000825935"/>
    </source>
</evidence>
<feature type="chain" id="PRO_5035923106" description="X8 domain-containing protein" evidence="8">
    <location>
        <begin position="30"/>
        <end position="288"/>
    </location>
</feature>
<keyword evidence="3" id="KW-0449">Lipoprotein</keyword>
<keyword evidence="2" id="KW-1003">Cell membrane</keyword>
<dbReference type="EMBL" id="CM035408">
    <property type="protein sequence ID" value="KAH7440980.1"/>
    <property type="molecule type" value="Genomic_DNA"/>
</dbReference>
<evidence type="ECO:0000256" key="7">
    <source>
        <dbReference type="ARBA" id="ARBA00023180"/>
    </source>
</evidence>
<feature type="domain" description="X8" evidence="9">
    <location>
        <begin position="166"/>
        <end position="251"/>
    </location>
</feature>
<dbReference type="InterPro" id="IPR012946">
    <property type="entry name" value="X8"/>
</dbReference>
<keyword evidence="7" id="KW-0325">Glycoprotein</keyword>
<name>A0A8T2V1I1_CERRI</name>
<evidence type="ECO:0000256" key="2">
    <source>
        <dbReference type="ARBA" id="ARBA00022475"/>
    </source>
</evidence>
<reference evidence="10" key="1">
    <citation type="submission" date="2021-08" db="EMBL/GenBank/DDBJ databases">
        <title>WGS assembly of Ceratopteris richardii.</title>
        <authorList>
            <person name="Marchant D.B."/>
            <person name="Chen G."/>
            <person name="Jenkins J."/>
            <person name="Shu S."/>
            <person name="Leebens-Mack J."/>
            <person name="Grimwood J."/>
            <person name="Schmutz J."/>
            <person name="Soltis P."/>
            <person name="Soltis D."/>
            <person name="Chen Z.-H."/>
        </authorList>
    </citation>
    <scope>NUCLEOTIDE SEQUENCE</scope>
    <source>
        <strain evidence="10">Whitten #5841</strain>
        <tissue evidence="10">Leaf</tissue>
    </source>
</reference>
<evidence type="ECO:0000256" key="4">
    <source>
        <dbReference type="ARBA" id="ARBA00022729"/>
    </source>
</evidence>
<comment type="caution">
    <text evidence="10">The sequence shown here is derived from an EMBL/GenBank/DDBJ whole genome shotgun (WGS) entry which is preliminary data.</text>
</comment>
<dbReference type="Pfam" id="PF07983">
    <property type="entry name" value="X8"/>
    <property type="match status" value="1"/>
</dbReference>
<dbReference type="Proteomes" id="UP000825935">
    <property type="component" value="Chromosome 3"/>
</dbReference>
<evidence type="ECO:0000256" key="3">
    <source>
        <dbReference type="ARBA" id="ARBA00022622"/>
    </source>
</evidence>
<dbReference type="GO" id="GO:0098552">
    <property type="term" value="C:side of membrane"/>
    <property type="evidence" value="ECO:0007669"/>
    <property type="project" value="UniProtKB-KW"/>
</dbReference>
<dbReference type="Gene3D" id="1.20.58.1040">
    <property type="match status" value="1"/>
</dbReference>
<keyword evidence="4 8" id="KW-0732">Signal</keyword>
<protein>
    <recommendedName>
        <fullName evidence="9">X8 domain-containing protein</fullName>
    </recommendedName>
</protein>
<dbReference type="FunFam" id="1.20.58.1040:FF:000001">
    <property type="entry name" value="Glucan endo-1,3-beta-glucosidase 4"/>
    <property type="match status" value="1"/>
</dbReference>
<keyword evidence="3" id="KW-0336">GPI-anchor</keyword>
<dbReference type="OrthoDB" id="2019109at2759"/>
<proteinExistence type="predicted"/>
<keyword evidence="11" id="KW-1185">Reference proteome</keyword>
<keyword evidence="5" id="KW-0472">Membrane</keyword>
<evidence type="ECO:0000256" key="6">
    <source>
        <dbReference type="ARBA" id="ARBA00023157"/>
    </source>
</evidence>
<dbReference type="SMART" id="SM00768">
    <property type="entry name" value="X8"/>
    <property type="match status" value="1"/>
</dbReference>
<evidence type="ECO:0000256" key="8">
    <source>
        <dbReference type="SAM" id="SignalP"/>
    </source>
</evidence>
<evidence type="ECO:0000256" key="5">
    <source>
        <dbReference type="ARBA" id="ARBA00023136"/>
    </source>
</evidence>
<comment type="subcellular location">
    <subcellularLocation>
        <location evidence="1">Cell membrane</location>
        <topology evidence="1">Lipid-anchor</topology>
        <topology evidence="1">GPI-anchor</topology>
    </subcellularLocation>
</comment>
<evidence type="ECO:0000313" key="10">
    <source>
        <dbReference type="EMBL" id="KAH7440980.1"/>
    </source>
</evidence>
<dbReference type="InterPro" id="IPR044788">
    <property type="entry name" value="X8_dom_prot"/>
</dbReference>
<dbReference type="PANTHER" id="PTHR31044:SF52">
    <property type="entry name" value="OS01G0631500 PROTEIN"/>
    <property type="match status" value="1"/>
</dbReference>
<dbReference type="PANTHER" id="PTHR31044">
    <property type="entry name" value="BETA-1,3 GLUCANASE"/>
    <property type="match status" value="1"/>
</dbReference>
<sequence>MVGFVSECYAGKSCFLLFLLVAIAGSAFHMKVSSATSPRYCTSFLCKTVVGTNSNPDELEPLSGFLSLNGTKPSSFKTFLNKRLRIRGFHGGRQKKRFFWEGYVPVRESDVFNDGDVLAHPSGTMDSLPFATASSALRQSPSSSASLSSLEDSTSFLGSMKSSDRYWCIAKPWADQELLQAALDWACGLGGADCSFIQLAQPCFVPNDLLSHASYAFNSYFHIHEQELSACDFAGTAMITNLDPSYPGCNYPFRLGQVGAPTSSSKLRRVKAMGWILSVTSLLLVLFC</sequence>
<evidence type="ECO:0000256" key="1">
    <source>
        <dbReference type="ARBA" id="ARBA00004609"/>
    </source>
</evidence>
<gene>
    <name evidence="10" type="ORF">KP509_03G019400</name>
</gene>
<dbReference type="GO" id="GO:0005886">
    <property type="term" value="C:plasma membrane"/>
    <property type="evidence" value="ECO:0007669"/>
    <property type="project" value="UniProtKB-SubCell"/>
</dbReference>
<dbReference type="GO" id="GO:0009506">
    <property type="term" value="C:plasmodesma"/>
    <property type="evidence" value="ECO:0007669"/>
    <property type="project" value="UniProtKB-ARBA"/>
</dbReference>
<evidence type="ECO:0000259" key="9">
    <source>
        <dbReference type="SMART" id="SM00768"/>
    </source>
</evidence>
<keyword evidence="6" id="KW-1015">Disulfide bond</keyword>
<feature type="signal peptide" evidence="8">
    <location>
        <begin position="1"/>
        <end position="29"/>
    </location>
</feature>
<dbReference type="AlphaFoldDB" id="A0A8T2V1I1"/>
<accession>A0A8T2V1I1</accession>